<organism evidence="1">
    <name type="scientific">Salmonella enterica</name>
    <name type="common">Salmonella choleraesuis</name>
    <dbReference type="NCBI Taxonomy" id="28901"/>
    <lineage>
        <taxon>Bacteria</taxon>
        <taxon>Pseudomonadati</taxon>
        <taxon>Pseudomonadota</taxon>
        <taxon>Gammaproteobacteria</taxon>
        <taxon>Enterobacterales</taxon>
        <taxon>Enterobacteriaceae</taxon>
        <taxon>Salmonella</taxon>
    </lineage>
</organism>
<comment type="caution">
    <text evidence="1">The sequence shown here is derived from an EMBL/GenBank/DDBJ whole genome shotgun (WGS) entry which is preliminary data.</text>
</comment>
<name>A0A5T9EPS0_SALER</name>
<accession>A0A5T9EPS0</accession>
<evidence type="ECO:0000313" key="1">
    <source>
        <dbReference type="EMBL" id="EBN9199622.1"/>
    </source>
</evidence>
<dbReference type="EMBL" id="AAGHEN010000015">
    <property type="protein sequence ID" value="EBN9199622.1"/>
    <property type="molecule type" value="Genomic_DNA"/>
</dbReference>
<reference evidence="1" key="1">
    <citation type="submission" date="2018-08" db="EMBL/GenBank/DDBJ databases">
        <authorList>
            <consortium name="PulseNet: The National Subtyping Network for Foodborne Disease Surveillance"/>
            <person name="Tarr C.L."/>
            <person name="Trees E."/>
            <person name="Katz L.S."/>
            <person name="Carleton-Romer H.A."/>
            <person name="Stroika S."/>
            <person name="Kucerova Z."/>
            <person name="Roache K.F."/>
            <person name="Sabol A.L."/>
            <person name="Besser J."/>
            <person name="Gerner-Smidt P."/>
        </authorList>
    </citation>
    <scope>NUCLEOTIDE SEQUENCE</scope>
    <source>
        <strain evidence="1">PNUSAS051204</strain>
    </source>
</reference>
<proteinExistence type="predicted"/>
<protein>
    <submittedName>
        <fullName evidence="1">Uncharacterized protein</fullName>
    </submittedName>
</protein>
<dbReference type="AlphaFoldDB" id="A0A5T9EPS0"/>
<gene>
    <name evidence="1" type="ORF">D2F32_19495</name>
</gene>
<sequence length="66" mass="7339">MTVFLTAVITKTVRQHDVAEIIFFKDKDTIIKIRFVNLGTVAGDSLAQTCVHTLFDIFKAVTGHSD</sequence>